<gene>
    <name evidence="6" type="ORF">Gogos_003110</name>
</gene>
<accession>A0A7J9CKY4</accession>
<comment type="caution">
    <text evidence="6">The sequence shown here is derived from an EMBL/GenBank/DDBJ whole genome shotgun (WGS) entry which is preliminary data.</text>
</comment>
<name>A0A7J9CKY4_GOSGO</name>
<dbReference type="InterPro" id="IPR014977">
    <property type="entry name" value="WRC_dom"/>
</dbReference>
<dbReference type="Pfam" id="PF08879">
    <property type="entry name" value="WRC"/>
    <property type="match status" value="1"/>
</dbReference>
<dbReference type="EMBL" id="JABEZY010000011">
    <property type="protein sequence ID" value="MBA0749152.1"/>
    <property type="molecule type" value="Genomic_DNA"/>
</dbReference>
<comment type="domain">
    <text evidence="3">The QLQ domain and WRC domain may be involved in protein-protein interaction and DNA-binding, respectively.</text>
</comment>
<comment type="similarity">
    <text evidence="3">Belongs to the GRF family.</text>
</comment>
<dbReference type="PANTHER" id="PTHR31602">
    <property type="entry name" value="GROWTH-REGULATING FACTOR 5"/>
    <property type="match status" value="1"/>
</dbReference>
<evidence type="ECO:0000256" key="2">
    <source>
        <dbReference type="PROSITE-ProRule" id="PRU01002"/>
    </source>
</evidence>
<dbReference type="Proteomes" id="UP000593579">
    <property type="component" value="Unassembled WGS sequence"/>
</dbReference>
<dbReference type="AlphaFoldDB" id="A0A7J9CKY4"/>
<evidence type="ECO:0000256" key="4">
    <source>
        <dbReference type="SAM" id="MobiDB-lite"/>
    </source>
</evidence>
<comment type="caution">
    <text evidence="2">Lacks conserved residue(s) required for the propagation of feature annotation.</text>
</comment>
<proteinExistence type="inferred from homology"/>
<feature type="region of interest" description="Disordered" evidence="4">
    <location>
        <begin position="152"/>
        <end position="195"/>
    </location>
</feature>
<dbReference type="OrthoDB" id="1927209at2759"/>
<organism evidence="6 7">
    <name type="scientific">Gossypium gossypioides</name>
    <name type="common">Mexican cotton</name>
    <name type="synonym">Selera gossypioides</name>
    <dbReference type="NCBI Taxonomy" id="34282"/>
    <lineage>
        <taxon>Eukaryota</taxon>
        <taxon>Viridiplantae</taxon>
        <taxon>Streptophyta</taxon>
        <taxon>Embryophyta</taxon>
        <taxon>Tracheophyta</taxon>
        <taxon>Spermatophyta</taxon>
        <taxon>Magnoliopsida</taxon>
        <taxon>eudicotyledons</taxon>
        <taxon>Gunneridae</taxon>
        <taxon>Pentapetalae</taxon>
        <taxon>rosids</taxon>
        <taxon>malvids</taxon>
        <taxon>Malvales</taxon>
        <taxon>Malvaceae</taxon>
        <taxon>Malvoideae</taxon>
        <taxon>Gossypium</taxon>
    </lineage>
</organism>
<keyword evidence="3" id="KW-0804">Transcription</keyword>
<keyword evidence="3" id="KW-0010">Activator</keyword>
<dbReference type="GO" id="GO:0005634">
    <property type="term" value="C:nucleus"/>
    <property type="evidence" value="ECO:0007669"/>
    <property type="project" value="UniProtKB-SubCell"/>
</dbReference>
<evidence type="ECO:0000313" key="7">
    <source>
        <dbReference type="Proteomes" id="UP000593579"/>
    </source>
</evidence>
<keyword evidence="3" id="KW-0805">Transcription regulation</keyword>
<evidence type="ECO:0000259" key="5">
    <source>
        <dbReference type="PROSITE" id="PS51667"/>
    </source>
</evidence>
<evidence type="ECO:0000313" key="6">
    <source>
        <dbReference type="EMBL" id="MBA0749152.1"/>
    </source>
</evidence>
<comment type="function">
    <text evidence="3">Transcription activator.</text>
</comment>
<dbReference type="PROSITE" id="PS51667">
    <property type="entry name" value="WRC"/>
    <property type="match status" value="1"/>
</dbReference>
<keyword evidence="7" id="KW-1185">Reference proteome</keyword>
<keyword evidence="1 3" id="KW-0539">Nucleus</keyword>
<dbReference type="GO" id="GO:0032502">
    <property type="term" value="P:developmental process"/>
    <property type="evidence" value="ECO:0007669"/>
    <property type="project" value="InterPro"/>
</dbReference>
<dbReference type="GO" id="GO:0005524">
    <property type="term" value="F:ATP binding"/>
    <property type="evidence" value="ECO:0007669"/>
    <property type="project" value="UniProtKB-UniRule"/>
</dbReference>
<protein>
    <recommendedName>
        <fullName evidence="3">Growth-regulating factor</fullName>
    </recommendedName>
</protein>
<comment type="subcellular location">
    <subcellularLocation>
        <location evidence="3">Nucleus</location>
    </subcellularLocation>
</comment>
<evidence type="ECO:0000256" key="1">
    <source>
        <dbReference type="ARBA" id="ARBA00023242"/>
    </source>
</evidence>
<sequence length="481" mass="52692">MVFWVLKTEPSQPQPKLERSEDHCKCSKLQRTGDLLTPKTMPLHQPSPLLRSNSLVLADTGPHEHMLCFSSLNSEVPFINIKDGDFLEISTQNSGFSYCQPTPSSYTRNAVGWGSFHLGYSGSTDPEPERCRRTDGKKWRCSQDAVANQKYCERHINRGPHRSRKPVEGQTGHAASGTTNPKVVPMSSSMSTSVITGSGASSSLAIAQQHQFKNLQSGTTHHSADALVNRIQDPWASSVMSSTTNLKSNNSTFMITKQGVPFAEFSPSDFGHVAYDSLVNLLHRSSIMESKEYGPYLEFTTDQETLDQNLLHQFFDDWPKDESIHSVITWPGELRSDWSQLSMSIPMTSSEFSSSSSSPAQEKLALSPLSLSREFDPIQMGSVVKNDIREVLANMGSNAGTCKNSSAPSLLSEGWSGSPHARSSLPTGLLQTTPFGSLSDISSGNNSIYENKKSCDRASLCDDVLSSTLVSSTLIPSVIRR</sequence>
<reference evidence="6 7" key="1">
    <citation type="journal article" date="2019" name="Genome Biol. Evol.">
        <title>Insights into the evolution of the New World diploid cottons (Gossypium, subgenus Houzingenia) based on genome sequencing.</title>
        <authorList>
            <person name="Grover C.E."/>
            <person name="Arick M.A. 2nd"/>
            <person name="Thrash A."/>
            <person name="Conover J.L."/>
            <person name="Sanders W.S."/>
            <person name="Peterson D.G."/>
            <person name="Frelichowski J.E."/>
            <person name="Scheffler J.A."/>
            <person name="Scheffler B.E."/>
            <person name="Wendel J.F."/>
        </authorList>
    </citation>
    <scope>NUCLEOTIDE SEQUENCE [LARGE SCALE GENOMIC DNA]</scope>
    <source>
        <strain evidence="6">5</strain>
        <tissue evidence="6">Leaf</tissue>
    </source>
</reference>
<feature type="compositionally biased region" description="Low complexity" evidence="4">
    <location>
        <begin position="186"/>
        <end position="195"/>
    </location>
</feature>
<dbReference type="GO" id="GO:0006351">
    <property type="term" value="P:DNA-templated transcription"/>
    <property type="evidence" value="ECO:0007669"/>
    <property type="project" value="UniProtKB-UniRule"/>
</dbReference>
<dbReference type="InterPro" id="IPR031137">
    <property type="entry name" value="GRF"/>
</dbReference>
<evidence type="ECO:0000256" key="3">
    <source>
        <dbReference type="RuleBase" id="RU367127"/>
    </source>
</evidence>
<dbReference type="PANTHER" id="PTHR31602:SF42">
    <property type="entry name" value="GROWTH-REGULATING FACTOR 2"/>
    <property type="match status" value="1"/>
</dbReference>
<feature type="domain" description="WRC" evidence="5">
    <location>
        <begin position="125"/>
        <end position="169"/>
    </location>
</feature>